<sequence length="173" mass="19505">MKTKSFISNIFSISLIILFISCSNDDSSFDGNPETQQSLVKADAALIALGKNTLRDSLSLDLVIPENDYGLSNTEPLLLFPFYKSAEAESKTWLPVPNVQIEKNLKTYYSRSNGLTLVLHAEKFDSSMPYGNNLKFKELNIIAVRPSKISGLTRNELDVRDYNQMIDYLDLKQ</sequence>
<gene>
    <name evidence="1" type="ORF">K1F36_07685</name>
</gene>
<evidence type="ECO:0000313" key="2">
    <source>
        <dbReference type="Proteomes" id="UP001196136"/>
    </source>
</evidence>
<dbReference type="EMBL" id="JAHZSV010000008">
    <property type="protein sequence ID" value="MBW8199705.1"/>
    <property type="molecule type" value="Genomic_DNA"/>
</dbReference>
<reference evidence="1 2" key="1">
    <citation type="submission" date="2021-08" db="EMBL/GenBank/DDBJ databases">
        <title>Muricauda profundi sp. nov., a marine bacterium isolated from deep seawater of the Mariana Trench.</title>
        <authorList>
            <person name="Wei Y."/>
        </authorList>
    </citation>
    <scope>NUCLEOTIDE SEQUENCE [LARGE SCALE GENOMIC DNA]</scope>
    <source>
        <strain evidence="1 2">W52</strain>
    </source>
</reference>
<dbReference type="RefSeq" id="WP_220113298.1">
    <property type="nucleotide sequence ID" value="NZ_JAHZSV010000008.1"/>
</dbReference>
<name>A0ABS7EQN0_9FLAO</name>
<dbReference type="PROSITE" id="PS51257">
    <property type="entry name" value="PROKAR_LIPOPROTEIN"/>
    <property type="match status" value="1"/>
</dbReference>
<accession>A0ABS7EQN0</accession>
<keyword evidence="2" id="KW-1185">Reference proteome</keyword>
<proteinExistence type="predicted"/>
<organism evidence="1 2">
    <name type="scientific">Flagellimonas abyssi</name>
    <dbReference type="NCBI Taxonomy" id="2864871"/>
    <lineage>
        <taxon>Bacteria</taxon>
        <taxon>Pseudomonadati</taxon>
        <taxon>Bacteroidota</taxon>
        <taxon>Flavobacteriia</taxon>
        <taxon>Flavobacteriales</taxon>
        <taxon>Flavobacteriaceae</taxon>
        <taxon>Flagellimonas</taxon>
    </lineage>
</organism>
<evidence type="ECO:0000313" key="1">
    <source>
        <dbReference type="EMBL" id="MBW8199705.1"/>
    </source>
</evidence>
<protein>
    <submittedName>
        <fullName evidence="1">Uncharacterized protein</fullName>
    </submittedName>
</protein>
<comment type="caution">
    <text evidence="1">The sequence shown here is derived from an EMBL/GenBank/DDBJ whole genome shotgun (WGS) entry which is preliminary data.</text>
</comment>
<dbReference type="Proteomes" id="UP001196136">
    <property type="component" value="Unassembled WGS sequence"/>
</dbReference>